<feature type="signal peptide" evidence="1">
    <location>
        <begin position="1"/>
        <end position="32"/>
    </location>
</feature>
<feature type="domain" description="DUF4426" evidence="2">
    <location>
        <begin position="40"/>
        <end position="156"/>
    </location>
</feature>
<accession>A0ABM7Q673</accession>
<reference evidence="3 4" key="1">
    <citation type="submission" date="2021-03" db="EMBL/GenBank/DDBJ databases">
        <title>Complete Genome Sequences of Two Lysobacter Strains Isolated from Sea Water (Lysobacter caseinilyticus) and Soil (Lysobacter helvus) in South Korea.</title>
        <authorList>
            <person name="Watanabe Y."/>
            <person name="Arakawa K."/>
        </authorList>
    </citation>
    <scope>NUCLEOTIDE SEQUENCE [LARGE SCALE GENOMIC DNA]</scope>
    <source>
        <strain evidence="3 4">KVB24</strain>
    </source>
</reference>
<feature type="chain" id="PRO_5047158559" description="DUF4426 domain-containing protein" evidence="1">
    <location>
        <begin position="33"/>
        <end position="158"/>
    </location>
</feature>
<gene>
    <name evidence="3" type="ORF">LYSCAS_18390</name>
</gene>
<name>A0ABM7Q673_9GAMM</name>
<dbReference type="RefSeq" id="WP_213433753.1">
    <property type="nucleotide sequence ID" value="NZ_AP024545.1"/>
</dbReference>
<evidence type="ECO:0000313" key="4">
    <source>
        <dbReference type="Proteomes" id="UP000681317"/>
    </source>
</evidence>
<keyword evidence="4" id="KW-1185">Reference proteome</keyword>
<dbReference type="Gene3D" id="2.60.40.3340">
    <property type="entry name" value="Domain of unknown function DUF4426"/>
    <property type="match status" value="1"/>
</dbReference>
<evidence type="ECO:0000259" key="2">
    <source>
        <dbReference type="Pfam" id="PF14467"/>
    </source>
</evidence>
<dbReference type="Proteomes" id="UP000681317">
    <property type="component" value="Chromosome"/>
</dbReference>
<organism evidence="3 4">
    <name type="scientific">Noviluteimonas caseinilytica</name>
    <dbReference type="NCBI Taxonomy" id="2675101"/>
    <lineage>
        <taxon>Bacteria</taxon>
        <taxon>Pseudomonadati</taxon>
        <taxon>Pseudomonadota</taxon>
        <taxon>Gammaproteobacteria</taxon>
        <taxon>Lysobacterales</taxon>
        <taxon>Lysobacteraceae</taxon>
        <taxon>Noviluteimonas</taxon>
    </lineage>
</organism>
<sequence length="158" mass="16718">MRTTDGLRLFAITACLALAACGGGSAPQPAQAAPPPAELRVGDLRIIATAVETNSLPTSVTKSYGIARGEQTWLLLVTVRRGPEGAEKAVSATVEARARDLQGRTIDIPMREIPTAEDYVDNVGTFAITPPDTLQFSVRVMPQGAAPATLEFTREISK</sequence>
<evidence type="ECO:0000313" key="3">
    <source>
        <dbReference type="EMBL" id="BCT92815.1"/>
    </source>
</evidence>
<dbReference type="EMBL" id="AP024545">
    <property type="protein sequence ID" value="BCT92815.1"/>
    <property type="molecule type" value="Genomic_DNA"/>
</dbReference>
<dbReference type="PROSITE" id="PS51257">
    <property type="entry name" value="PROKAR_LIPOPROTEIN"/>
    <property type="match status" value="1"/>
</dbReference>
<evidence type="ECO:0000256" key="1">
    <source>
        <dbReference type="SAM" id="SignalP"/>
    </source>
</evidence>
<protein>
    <recommendedName>
        <fullName evidence="2">DUF4426 domain-containing protein</fullName>
    </recommendedName>
</protein>
<keyword evidence="1" id="KW-0732">Signal</keyword>
<proteinExistence type="predicted"/>
<dbReference type="Pfam" id="PF14467">
    <property type="entry name" value="DUF4426"/>
    <property type="match status" value="1"/>
</dbReference>
<dbReference type="InterPro" id="IPR025218">
    <property type="entry name" value="DUF4426"/>
</dbReference>